<dbReference type="EMBL" id="JACJKY010000023">
    <property type="protein sequence ID" value="MBM6921706.1"/>
    <property type="molecule type" value="Genomic_DNA"/>
</dbReference>
<evidence type="ECO:0000256" key="2">
    <source>
        <dbReference type="ARBA" id="ARBA00023125"/>
    </source>
</evidence>
<dbReference type="Proteomes" id="UP000774750">
    <property type="component" value="Unassembled WGS sequence"/>
</dbReference>
<protein>
    <submittedName>
        <fullName evidence="5">Helix-turn-helix domain-containing protein</fullName>
    </submittedName>
</protein>
<name>A0A938X7M7_9FIRM</name>
<keyword evidence="1" id="KW-0805">Transcription regulation</keyword>
<dbReference type="Gene3D" id="1.10.10.60">
    <property type="entry name" value="Homeodomain-like"/>
    <property type="match status" value="2"/>
</dbReference>
<evidence type="ECO:0000259" key="4">
    <source>
        <dbReference type="PROSITE" id="PS01124"/>
    </source>
</evidence>
<organism evidence="5 6">
    <name type="scientific">Merdimmobilis hominis</name>
    <dbReference type="NCBI Taxonomy" id="2897707"/>
    <lineage>
        <taxon>Bacteria</taxon>
        <taxon>Bacillati</taxon>
        <taxon>Bacillota</taxon>
        <taxon>Clostridia</taxon>
        <taxon>Eubacteriales</taxon>
        <taxon>Oscillospiraceae</taxon>
        <taxon>Merdimmobilis</taxon>
    </lineage>
</organism>
<proteinExistence type="predicted"/>
<dbReference type="InterPro" id="IPR003313">
    <property type="entry name" value="AraC-bd"/>
</dbReference>
<dbReference type="Gene3D" id="2.60.120.10">
    <property type="entry name" value="Jelly Rolls"/>
    <property type="match status" value="1"/>
</dbReference>
<dbReference type="SMART" id="SM00342">
    <property type="entry name" value="HTH_ARAC"/>
    <property type="match status" value="1"/>
</dbReference>
<reference evidence="5" key="1">
    <citation type="submission" date="2020-08" db="EMBL/GenBank/DDBJ databases">
        <authorList>
            <person name="Cejkova D."/>
            <person name="Kubasova T."/>
            <person name="Jahodarova E."/>
            <person name="Rychlik I."/>
        </authorList>
    </citation>
    <scope>NUCLEOTIDE SEQUENCE</scope>
    <source>
        <strain evidence="5">An559</strain>
    </source>
</reference>
<gene>
    <name evidence="5" type="ORF">H6A12_11155</name>
</gene>
<dbReference type="Pfam" id="PF02311">
    <property type="entry name" value="AraC_binding"/>
    <property type="match status" value="1"/>
</dbReference>
<dbReference type="RefSeq" id="WP_204447879.1">
    <property type="nucleotide sequence ID" value="NZ_JACJKY010000023.1"/>
</dbReference>
<evidence type="ECO:0000313" key="6">
    <source>
        <dbReference type="Proteomes" id="UP000774750"/>
    </source>
</evidence>
<evidence type="ECO:0000313" key="5">
    <source>
        <dbReference type="EMBL" id="MBM6921706.1"/>
    </source>
</evidence>
<feature type="domain" description="HTH araC/xylS-type" evidence="4">
    <location>
        <begin position="171"/>
        <end position="272"/>
    </location>
</feature>
<accession>A0A938X7M7</accession>
<sequence length="284" mass="33543">MIRLTTQKRPDAVRMLVLKQNSIEETFPLHCHDFHEFFLVTKGRALHLVNGSYQIVSRGSLVFVRPDDEHCYDYYKSQDFSFYNSGLPQADYERLCAFYGEREVYALDALPLSKHVILTDAQTHRLEEPMEQLLTMKDSEQRTALYRRISAEAMYYFLTADNHDSDMRPPDWLLHVLDEMAKPENFVQGLPRLIQIANYSQEYINREFRRHLGTTPTRYINELRLHHAHELLTTTDLSIVDICELCGFHNLSHFYTCFYNYFDTSPAKLRRTTGNRNKEEFHAD</sequence>
<evidence type="ECO:0000256" key="1">
    <source>
        <dbReference type="ARBA" id="ARBA00023015"/>
    </source>
</evidence>
<dbReference type="InterPro" id="IPR037923">
    <property type="entry name" value="HTH-like"/>
</dbReference>
<keyword evidence="2" id="KW-0238">DNA-binding</keyword>
<evidence type="ECO:0000256" key="3">
    <source>
        <dbReference type="ARBA" id="ARBA00023163"/>
    </source>
</evidence>
<keyword evidence="3" id="KW-0804">Transcription</keyword>
<reference evidence="5" key="2">
    <citation type="journal article" date="2021" name="Sci. Rep.">
        <title>The distribution of antibiotic resistance genes in chicken gut microbiota commensals.</title>
        <authorList>
            <person name="Juricova H."/>
            <person name="Matiasovicova J."/>
            <person name="Kubasova T."/>
            <person name="Cejkova D."/>
            <person name="Rychlik I."/>
        </authorList>
    </citation>
    <scope>NUCLEOTIDE SEQUENCE</scope>
    <source>
        <strain evidence="5">An559</strain>
    </source>
</reference>
<dbReference type="InterPro" id="IPR018060">
    <property type="entry name" value="HTH_AraC"/>
</dbReference>
<dbReference type="AlphaFoldDB" id="A0A938X7M7"/>
<dbReference type="PANTHER" id="PTHR43280">
    <property type="entry name" value="ARAC-FAMILY TRANSCRIPTIONAL REGULATOR"/>
    <property type="match status" value="1"/>
</dbReference>
<dbReference type="InterPro" id="IPR014710">
    <property type="entry name" value="RmlC-like_jellyroll"/>
</dbReference>
<dbReference type="PANTHER" id="PTHR43280:SF2">
    <property type="entry name" value="HTH-TYPE TRANSCRIPTIONAL REGULATOR EXSA"/>
    <property type="match status" value="1"/>
</dbReference>
<dbReference type="SUPFAM" id="SSF51215">
    <property type="entry name" value="Regulatory protein AraC"/>
    <property type="match status" value="1"/>
</dbReference>
<dbReference type="Pfam" id="PF12833">
    <property type="entry name" value="HTH_18"/>
    <property type="match status" value="1"/>
</dbReference>
<dbReference type="PROSITE" id="PS01124">
    <property type="entry name" value="HTH_ARAC_FAMILY_2"/>
    <property type="match status" value="1"/>
</dbReference>
<keyword evidence="6" id="KW-1185">Reference proteome</keyword>
<comment type="caution">
    <text evidence="5">The sequence shown here is derived from an EMBL/GenBank/DDBJ whole genome shotgun (WGS) entry which is preliminary data.</text>
</comment>
<dbReference type="SUPFAM" id="SSF46689">
    <property type="entry name" value="Homeodomain-like"/>
    <property type="match status" value="1"/>
</dbReference>
<dbReference type="GO" id="GO:0003700">
    <property type="term" value="F:DNA-binding transcription factor activity"/>
    <property type="evidence" value="ECO:0007669"/>
    <property type="project" value="InterPro"/>
</dbReference>
<dbReference type="GO" id="GO:0043565">
    <property type="term" value="F:sequence-specific DNA binding"/>
    <property type="evidence" value="ECO:0007669"/>
    <property type="project" value="InterPro"/>
</dbReference>
<dbReference type="InterPro" id="IPR009057">
    <property type="entry name" value="Homeodomain-like_sf"/>
</dbReference>